<reference evidence="1 2" key="1">
    <citation type="submission" date="2015-07" db="EMBL/GenBank/DDBJ databases">
        <authorList>
            <person name="Noorani M."/>
        </authorList>
    </citation>
    <scope>NUCLEOTIDE SEQUENCE [LARGE SCALE GENOMIC DNA]</scope>
    <source>
        <strain evidence="1">LMG730</strain>
    </source>
</reference>
<gene>
    <name evidence="1" type="ORF">XTPLMG730_1335</name>
</gene>
<protein>
    <recommendedName>
        <fullName evidence="3">Hemin transport protein</fullName>
    </recommendedName>
</protein>
<accession>A0A0K2ZKD0</accession>
<proteinExistence type="predicted"/>
<sequence length="200" mass="21483">MRKAAPANTDATRIAASAPLPRPAQLAALGTVLCLYRAQLGTELMGWNHALRVGAQLGVDSDGLLESLCFYDRQQRCCWRLYLLPDSDFVAWDALLSALPAVHSGSADGGVAERLWRRLAGRLSGDSWRARALRLHASDGALAASVASVSPLGASIARRIARLEAAEGEVLVDDCCWARAGLGLPAARHDPQRPWPLLRL</sequence>
<evidence type="ECO:0008006" key="3">
    <source>
        <dbReference type="Google" id="ProtNLM"/>
    </source>
</evidence>
<name>A0A0K2ZKD0_9XANT</name>
<dbReference type="RefSeq" id="WP_053837702.1">
    <property type="nucleotide sequence ID" value="NZ_CP076251.1"/>
</dbReference>
<dbReference type="EMBL" id="CXOJ01000022">
    <property type="protein sequence ID" value="CTP86058.1"/>
    <property type="molecule type" value="Genomic_DNA"/>
</dbReference>
<dbReference type="AlphaFoldDB" id="A0A0K2ZKD0"/>
<evidence type="ECO:0000313" key="2">
    <source>
        <dbReference type="Proteomes" id="UP000045978"/>
    </source>
</evidence>
<organism evidence="1 2">
    <name type="scientific">Xanthomonas graminis pv. phlei</name>
    <dbReference type="NCBI Taxonomy" id="487906"/>
    <lineage>
        <taxon>Bacteria</taxon>
        <taxon>Pseudomonadati</taxon>
        <taxon>Pseudomonadota</taxon>
        <taxon>Gammaproteobacteria</taxon>
        <taxon>Lysobacterales</taxon>
        <taxon>Lysobacteraceae</taxon>
        <taxon>Xanthomonas</taxon>
        <taxon>Xanthomonas translucens group</taxon>
        <taxon>Xanthomonas graminis</taxon>
    </lineage>
</organism>
<dbReference type="Proteomes" id="UP000045978">
    <property type="component" value="Unassembled WGS sequence"/>
</dbReference>
<dbReference type="SUPFAM" id="SSF144064">
    <property type="entry name" value="Heme iron utilization protein-like"/>
    <property type="match status" value="1"/>
</dbReference>
<evidence type="ECO:0000313" key="1">
    <source>
        <dbReference type="EMBL" id="CTP86058.1"/>
    </source>
</evidence>